<comment type="caution">
    <text evidence="6">The sequence shown here is derived from an EMBL/GenBank/DDBJ whole genome shotgun (WGS) entry which is preliminary data.</text>
</comment>
<evidence type="ECO:0000256" key="3">
    <source>
        <dbReference type="RuleBase" id="RU362073"/>
    </source>
</evidence>
<protein>
    <recommendedName>
        <fullName evidence="3">Flagellin</fullName>
    </recommendedName>
</protein>
<dbReference type="Proteomes" id="UP000000321">
    <property type="component" value="Unassembled WGS sequence"/>
</dbReference>
<dbReference type="GO" id="GO:0005198">
    <property type="term" value="F:structural molecule activity"/>
    <property type="evidence" value="ECO:0007669"/>
    <property type="project" value="UniProtKB-UniRule"/>
</dbReference>
<dbReference type="BioCyc" id="AURANTIMONAS:SI859A1_00600-MONOMER"/>
<dbReference type="Gene3D" id="1.20.1330.10">
    <property type="entry name" value="f41 fragment of flagellin, N-terminal domain"/>
    <property type="match status" value="1"/>
</dbReference>
<dbReference type="Pfam" id="PF00700">
    <property type="entry name" value="Flagellin_C"/>
    <property type="match status" value="1"/>
</dbReference>
<evidence type="ECO:0000313" key="7">
    <source>
        <dbReference type="Proteomes" id="UP000000321"/>
    </source>
</evidence>
<evidence type="ECO:0000259" key="5">
    <source>
        <dbReference type="Pfam" id="PF00700"/>
    </source>
</evidence>
<dbReference type="InterPro" id="IPR001492">
    <property type="entry name" value="Flagellin"/>
</dbReference>
<comment type="similarity">
    <text evidence="1 3">Belongs to the bacterial flagellin family.</text>
</comment>
<dbReference type="GO" id="GO:0005576">
    <property type="term" value="C:extracellular region"/>
    <property type="evidence" value="ECO:0007669"/>
    <property type="project" value="UniProtKB-SubCell"/>
</dbReference>
<evidence type="ECO:0000259" key="4">
    <source>
        <dbReference type="Pfam" id="PF00669"/>
    </source>
</evidence>
<keyword evidence="6" id="KW-0282">Flagellum</keyword>
<reference evidence="6 7" key="1">
    <citation type="journal article" date="2008" name="Appl. Environ. Microbiol.">
        <title>Genomic insights into Mn(II) oxidation by the marine alphaproteobacterium Aurantimonas sp. strain SI85-9A1.</title>
        <authorList>
            <person name="Dick G.J."/>
            <person name="Podell S."/>
            <person name="Johnson H.A."/>
            <person name="Rivera-Espinoza Y."/>
            <person name="Bernier-Latmani R."/>
            <person name="McCarthy J.K."/>
            <person name="Torpey J.W."/>
            <person name="Clement B.G."/>
            <person name="Gaasterland T."/>
            <person name="Tebo B.M."/>
        </authorList>
    </citation>
    <scope>NUCLEOTIDE SEQUENCE [LARGE SCALE GENOMIC DNA]</scope>
    <source>
        <strain evidence="6 7">SI85-9A1</strain>
    </source>
</reference>
<dbReference type="GO" id="GO:0009288">
    <property type="term" value="C:bacterial-type flagellum"/>
    <property type="evidence" value="ECO:0007669"/>
    <property type="project" value="UniProtKB-SubCell"/>
</dbReference>
<feature type="domain" description="Flagellin C-terminal" evidence="5">
    <location>
        <begin position="493"/>
        <end position="577"/>
    </location>
</feature>
<dbReference type="EMBL" id="AAPJ01000002">
    <property type="protein sequence ID" value="EAS50480.1"/>
    <property type="molecule type" value="Genomic_DNA"/>
</dbReference>
<dbReference type="InterPro" id="IPR001029">
    <property type="entry name" value="Flagellin_N"/>
</dbReference>
<feature type="domain" description="Flagellin N-terminal" evidence="4">
    <location>
        <begin position="4"/>
        <end position="136"/>
    </location>
</feature>
<dbReference type="SUPFAM" id="SSF64518">
    <property type="entry name" value="Phase 1 flagellin"/>
    <property type="match status" value="1"/>
</dbReference>
<proteinExistence type="inferred from homology"/>
<name>Q1YKP3_AURMS</name>
<sequence length="579" mass="61639">MISIRTNGAAMTALANLRSLQSASDANQTAMATGYRVGSAADNASYWSIATGMRSDVKALGAVADALGLGSATTDVAYTSMVQVGDMLADIKERLVVAMEPGVDHQKVQAEISQLQAAIVATSQAASFSGQNWLQTNLPDIYETPVDRRSTMLVASLSRSSTSGLSVGTIGVDLQKTSLFNVDGGGMLQPDPRSPRTIGGLRFGNTAYYGSPYNTASSVDRTFTFSGPVTFGLSDTMTFTMTVDADNPATPGLPGPYDPGQDISVVIDRALVDATTGRTDGVVADYHEMIQVLDAAITGNEVSVGHVTVWNSTTQTYDLVPNAINFRDRETSGKPGASFAIKNFATTASGTGGLGNTATTYGERASTVTLDFQPFRIYRDVEVSYSLTANNVSRSYLIDRDLVDRVLGTDDGWVNTAADMHAILTDLNDIPDLLIEETAGDIVLRLDPAANREAGTKSRMVVSGLQVNIEPLTAIGILDVDVAANPNAIEDYLQQVDTMQQRVVSGAAVLGAISKRLEMQTEFTRTVTQTLEQGISRLVDADMEETSTRYRALEAQRQLAVQSLSLANSTPDIALSLFR</sequence>
<gene>
    <name evidence="6" type="ORF">SI859A1_00600</name>
</gene>
<keyword evidence="7" id="KW-1185">Reference proteome</keyword>
<keyword evidence="6" id="KW-0966">Cell projection</keyword>
<accession>Q1YKP3</accession>
<comment type="subcellular location">
    <subcellularLocation>
        <location evidence="3">Secreted</location>
    </subcellularLocation>
    <subcellularLocation>
        <location evidence="3">Bacterial flagellum</location>
    </subcellularLocation>
</comment>
<evidence type="ECO:0000256" key="2">
    <source>
        <dbReference type="ARBA" id="ARBA00023143"/>
    </source>
</evidence>
<dbReference type="Pfam" id="PF00669">
    <property type="entry name" value="Flagellin_N"/>
    <property type="match status" value="1"/>
</dbReference>
<organism evidence="6 7">
    <name type="scientific">Aurantimonas manganoxydans (strain ATCC BAA-1229 / DSM 21871 / SI85-9A1)</name>
    <dbReference type="NCBI Taxonomy" id="287752"/>
    <lineage>
        <taxon>Bacteria</taxon>
        <taxon>Pseudomonadati</taxon>
        <taxon>Pseudomonadota</taxon>
        <taxon>Alphaproteobacteria</taxon>
        <taxon>Hyphomicrobiales</taxon>
        <taxon>Aurantimonadaceae</taxon>
        <taxon>Aurantimonas</taxon>
    </lineage>
</organism>
<dbReference type="InterPro" id="IPR046358">
    <property type="entry name" value="Flagellin_C"/>
</dbReference>
<dbReference type="HOGENOM" id="CLU_011142_1_1_5"/>
<dbReference type="OrthoDB" id="8328560at2"/>
<dbReference type="PANTHER" id="PTHR42792">
    <property type="entry name" value="FLAGELLIN"/>
    <property type="match status" value="1"/>
</dbReference>
<comment type="function">
    <text evidence="3">Flagellin is the subunit protein which polymerizes to form the filaments of bacterial flagella.</text>
</comment>
<keyword evidence="2 3" id="KW-0975">Bacterial flagellum</keyword>
<evidence type="ECO:0000313" key="6">
    <source>
        <dbReference type="EMBL" id="EAS50480.1"/>
    </source>
</evidence>
<dbReference type="PANTHER" id="PTHR42792:SF2">
    <property type="entry name" value="FLAGELLIN"/>
    <property type="match status" value="1"/>
</dbReference>
<keyword evidence="6" id="KW-0969">Cilium</keyword>
<dbReference type="AlphaFoldDB" id="Q1YKP3"/>
<keyword evidence="3" id="KW-0964">Secreted</keyword>
<dbReference type="RefSeq" id="WP_009208475.1">
    <property type="nucleotide sequence ID" value="NZ_BBWP01000013.1"/>
</dbReference>
<evidence type="ECO:0000256" key="1">
    <source>
        <dbReference type="ARBA" id="ARBA00005709"/>
    </source>
</evidence>